<comment type="catalytic activity">
    <reaction evidence="7 8">
        <text>L-histidinol phosphate + H2O = L-histidinol + phosphate</text>
        <dbReference type="Rhea" id="RHEA:14465"/>
        <dbReference type="ChEBI" id="CHEBI:15377"/>
        <dbReference type="ChEBI" id="CHEBI:43474"/>
        <dbReference type="ChEBI" id="CHEBI:57699"/>
        <dbReference type="ChEBI" id="CHEBI:57980"/>
        <dbReference type="EC" id="3.1.3.15"/>
    </reaction>
</comment>
<dbReference type="Proteomes" id="UP000190080">
    <property type="component" value="Unassembled WGS sequence"/>
</dbReference>
<organism evidence="10 11">
    <name type="scientific">Clostridium oryzae</name>
    <dbReference type="NCBI Taxonomy" id="1450648"/>
    <lineage>
        <taxon>Bacteria</taxon>
        <taxon>Bacillati</taxon>
        <taxon>Bacillota</taxon>
        <taxon>Clostridia</taxon>
        <taxon>Eubacteriales</taxon>
        <taxon>Clostridiaceae</taxon>
        <taxon>Clostridium</taxon>
    </lineage>
</organism>
<dbReference type="InterPro" id="IPR010140">
    <property type="entry name" value="Histidinol_P_phosphatase_HisJ"/>
</dbReference>
<feature type="domain" description="Polymerase/histidinol phosphatase N-terminal" evidence="9">
    <location>
        <begin position="2"/>
        <end position="77"/>
    </location>
</feature>
<comment type="pathway">
    <text evidence="1 8">Amino-acid biosynthesis; L-histidine biosynthesis; L-histidine from 5-phospho-alpha-D-ribose 1-diphosphate: step 8/9.</text>
</comment>
<dbReference type="EC" id="3.1.3.15" evidence="3 8"/>
<evidence type="ECO:0000313" key="11">
    <source>
        <dbReference type="Proteomes" id="UP000190080"/>
    </source>
</evidence>
<dbReference type="NCBIfam" id="NF004086">
    <property type="entry name" value="PRK05588.1"/>
    <property type="match status" value="1"/>
</dbReference>
<evidence type="ECO:0000256" key="5">
    <source>
        <dbReference type="ARBA" id="ARBA00022801"/>
    </source>
</evidence>
<dbReference type="InterPro" id="IPR016195">
    <property type="entry name" value="Pol/histidinol_Pase-like"/>
</dbReference>
<evidence type="ECO:0000259" key="9">
    <source>
        <dbReference type="SMART" id="SM00481"/>
    </source>
</evidence>
<sequence length="254" mass="29630">MFDTHIHTEFSTDSEMKIEEAIAAANEEDIGITLTDHMDTNHPKPGMFVFDVDEYFAKYNKYRDDKLLLGIEIGLSLEFLKKNEEIANNNSFDYVIGAIHFLDGYDLYFSEAYNGKTREQAFNKYLDSMYQNVKRADFIDTLAHIDYICRYAIYEDKELHYEEYQEKIDAILKLVIDKGIVLELNTRRLNDRMAIDNLLKIYKVYRSFGGKYVTLASDAHVKENIGAYFATAQDMCRTIGLNIVYFKNRKIELA</sequence>
<dbReference type="Pfam" id="PF02811">
    <property type="entry name" value="PHP"/>
    <property type="match status" value="1"/>
</dbReference>
<evidence type="ECO:0000256" key="4">
    <source>
        <dbReference type="ARBA" id="ARBA00022605"/>
    </source>
</evidence>
<dbReference type="InterPro" id="IPR004013">
    <property type="entry name" value="PHP_dom"/>
</dbReference>
<dbReference type="SUPFAM" id="SSF89550">
    <property type="entry name" value="PHP domain-like"/>
    <property type="match status" value="1"/>
</dbReference>
<dbReference type="STRING" id="1450648.CLORY_11060"/>
<gene>
    <name evidence="10" type="primary">hisK_1</name>
    <name evidence="10" type="ORF">CLORY_11060</name>
</gene>
<dbReference type="AlphaFoldDB" id="A0A1V4IU78"/>
<keyword evidence="11" id="KW-1185">Reference proteome</keyword>
<dbReference type="UniPathway" id="UPA00031">
    <property type="reaction ID" value="UER00013"/>
</dbReference>
<dbReference type="InterPro" id="IPR003141">
    <property type="entry name" value="Pol/His_phosphatase_N"/>
</dbReference>
<evidence type="ECO:0000256" key="7">
    <source>
        <dbReference type="ARBA" id="ARBA00049158"/>
    </source>
</evidence>
<comment type="caution">
    <text evidence="10">The sequence shown here is derived from an EMBL/GenBank/DDBJ whole genome shotgun (WGS) entry which is preliminary data.</text>
</comment>
<evidence type="ECO:0000256" key="2">
    <source>
        <dbReference type="ARBA" id="ARBA00009152"/>
    </source>
</evidence>
<dbReference type="SMART" id="SM00481">
    <property type="entry name" value="POLIIIAc"/>
    <property type="match status" value="1"/>
</dbReference>
<keyword evidence="5 8" id="KW-0378">Hydrolase</keyword>
<dbReference type="GO" id="GO:0004401">
    <property type="term" value="F:histidinol-phosphatase activity"/>
    <property type="evidence" value="ECO:0007669"/>
    <property type="project" value="UniProtKB-UniRule"/>
</dbReference>
<keyword evidence="4 8" id="KW-0028">Amino-acid biosynthesis</keyword>
<dbReference type="EMBL" id="MZGV01000008">
    <property type="protein sequence ID" value="OPJ63598.1"/>
    <property type="molecule type" value="Genomic_DNA"/>
</dbReference>
<dbReference type="Gene3D" id="3.20.20.140">
    <property type="entry name" value="Metal-dependent hydrolases"/>
    <property type="match status" value="1"/>
</dbReference>
<dbReference type="GO" id="GO:0005737">
    <property type="term" value="C:cytoplasm"/>
    <property type="evidence" value="ECO:0007669"/>
    <property type="project" value="TreeGrafter"/>
</dbReference>
<evidence type="ECO:0000256" key="3">
    <source>
        <dbReference type="ARBA" id="ARBA00013085"/>
    </source>
</evidence>
<keyword evidence="6 8" id="KW-0368">Histidine biosynthesis</keyword>
<evidence type="ECO:0000256" key="6">
    <source>
        <dbReference type="ARBA" id="ARBA00023102"/>
    </source>
</evidence>
<dbReference type="RefSeq" id="WP_079422528.1">
    <property type="nucleotide sequence ID" value="NZ_MZGV01000008.1"/>
</dbReference>
<reference evidence="10 11" key="1">
    <citation type="submission" date="2017-03" db="EMBL/GenBank/DDBJ databases">
        <title>Genome sequence of Clostridium oryzae DSM 28571.</title>
        <authorList>
            <person name="Poehlein A."/>
            <person name="Daniel R."/>
        </authorList>
    </citation>
    <scope>NUCLEOTIDE SEQUENCE [LARGE SCALE GENOMIC DNA]</scope>
    <source>
        <strain evidence="10 11">DSM 28571</strain>
    </source>
</reference>
<dbReference type="PANTHER" id="PTHR21039">
    <property type="entry name" value="HISTIDINOL PHOSPHATASE-RELATED"/>
    <property type="match status" value="1"/>
</dbReference>
<evidence type="ECO:0000256" key="1">
    <source>
        <dbReference type="ARBA" id="ARBA00004970"/>
    </source>
</evidence>
<comment type="similarity">
    <text evidence="2 8">Belongs to the PHP hydrolase family. HisK subfamily.</text>
</comment>
<accession>A0A1V4IU78</accession>
<protein>
    <recommendedName>
        <fullName evidence="3 8">Histidinol-phosphatase</fullName>
        <shortName evidence="8">HolPase</shortName>
        <ecNumber evidence="3 8">3.1.3.15</ecNumber>
    </recommendedName>
</protein>
<evidence type="ECO:0000256" key="8">
    <source>
        <dbReference type="RuleBase" id="RU366003"/>
    </source>
</evidence>
<name>A0A1V4IU78_9CLOT</name>
<dbReference type="GO" id="GO:0000105">
    <property type="term" value="P:L-histidine biosynthetic process"/>
    <property type="evidence" value="ECO:0007669"/>
    <property type="project" value="UniProtKB-UniRule"/>
</dbReference>
<proteinExistence type="inferred from homology"/>
<dbReference type="PANTHER" id="PTHR21039:SF0">
    <property type="entry name" value="HISTIDINOL-PHOSPHATASE"/>
    <property type="match status" value="1"/>
</dbReference>
<dbReference type="OrthoDB" id="9775255at2"/>
<dbReference type="NCBIfam" id="TIGR01856">
    <property type="entry name" value="hisJ_fam"/>
    <property type="match status" value="1"/>
</dbReference>
<evidence type="ECO:0000313" key="10">
    <source>
        <dbReference type="EMBL" id="OPJ63598.1"/>
    </source>
</evidence>